<comment type="similarity">
    <text evidence="2 5">Belongs to the PanB family.</text>
</comment>
<dbReference type="GO" id="GO:0015940">
    <property type="term" value="P:pantothenate biosynthetic process"/>
    <property type="evidence" value="ECO:0007669"/>
    <property type="project" value="UniProtKB-UniRule"/>
</dbReference>
<dbReference type="GO" id="GO:0000287">
    <property type="term" value="F:magnesium ion binding"/>
    <property type="evidence" value="ECO:0007669"/>
    <property type="project" value="TreeGrafter"/>
</dbReference>
<evidence type="ECO:0000256" key="8">
    <source>
        <dbReference type="PIRSR" id="PIRSR000388-3"/>
    </source>
</evidence>
<dbReference type="NCBIfam" id="TIGR00222">
    <property type="entry name" value="panB"/>
    <property type="match status" value="1"/>
</dbReference>
<evidence type="ECO:0000256" key="7">
    <source>
        <dbReference type="PIRSR" id="PIRSR000388-2"/>
    </source>
</evidence>
<feature type="active site" description="Proton acceptor" evidence="5 6">
    <location>
        <position position="172"/>
    </location>
</feature>
<dbReference type="PATRIC" id="fig|1698263.3.peg.952"/>
<keyword evidence="5 8" id="KW-0479">Metal-binding</keyword>
<sequence length="271" mass="30043">MNKDGEKITMLTAYDYPSAKILDSVGIEMILVGDSVGNTVLGYDNTIPTTMEEMLHHTKAVARGLENPLLIGDMPFLSYQGSVEEAVRNAGRLIKEGNAEAVKVEGGAEILDQIQKIVDSGIPVMGHLGLTPQKVYQFGGYQPRGMNLEEAKKIYEDAKKLEDTGVFSIVLESIPSELGREITEKVDIPTIGIGAGPHCNGQVLVFHDLLGWTEFSPKFLKKYADLISTIKDAVKEFREEVKSEDFPTLDHSYKMSENFKDELNEYLEENP</sequence>
<dbReference type="GO" id="GO:0003864">
    <property type="term" value="F:3-methyl-2-oxobutanoate hydroxymethyltransferase activity"/>
    <property type="evidence" value="ECO:0007669"/>
    <property type="project" value="UniProtKB-UniRule"/>
</dbReference>
<dbReference type="NCBIfam" id="NF001452">
    <property type="entry name" value="PRK00311.1"/>
    <property type="match status" value="1"/>
</dbReference>
<dbReference type="SUPFAM" id="SSF51621">
    <property type="entry name" value="Phosphoenolpyruvate/pyruvate domain"/>
    <property type="match status" value="1"/>
</dbReference>
<dbReference type="GO" id="GO:0015937">
    <property type="term" value="P:coenzyme A biosynthetic process"/>
    <property type="evidence" value="ECO:0007669"/>
    <property type="project" value="UniProtKB-UniRule"/>
</dbReference>
<dbReference type="InterPro" id="IPR040442">
    <property type="entry name" value="Pyrv_kinase-like_dom_sf"/>
</dbReference>
<comment type="cofactor">
    <cofactor evidence="5 8">
        <name>Mg(2+)</name>
        <dbReference type="ChEBI" id="CHEBI:18420"/>
    </cofactor>
    <text evidence="5 8">Binds 1 Mg(2+) ion per subunit.</text>
</comment>
<dbReference type="UniPathway" id="UPA00241"/>
<dbReference type="PIRSF" id="PIRSF000388">
    <property type="entry name" value="Pantoate_hydroxy_MeTrfase"/>
    <property type="match status" value="1"/>
</dbReference>
<evidence type="ECO:0000256" key="3">
    <source>
        <dbReference type="ARBA" id="ARBA00022679"/>
    </source>
</evidence>
<keyword evidence="4 5" id="KW-0173">Coenzyme A biosynthesis</keyword>
<dbReference type="Proteomes" id="UP000070373">
    <property type="component" value="Unassembled WGS sequence"/>
</dbReference>
<evidence type="ECO:0000313" key="9">
    <source>
        <dbReference type="EMBL" id="KXA92419.1"/>
    </source>
</evidence>
<feature type="binding site" evidence="5 8">
    <location>
        <position position="34"/>
    </location>
    <ligand>
        <name>Mg(2+)</name>
        <dbReference type="ChEBI" id="CHEBI:18420"/>
    </ligand>
</feature>
<feature type="binding site" evidence="5 8">
    <location>
        <position position="73"/>
    </location>
    <ligand>
        <name>Mg(2+)</name>
        <dbReference type="ChEBI" id="CHEBI:18420"/>
    </ligand>
</feature>
<feature type="binding site" evidence="5 7">
    <location>
        <position position="73"/>
    </location>
    <ligand>
        <name>3-methyl-2-oxobutanoate</name>
        <dbReference type="ChEBI" id="CHEBI:11851"/>
    </ligand>
</feature>
<accession>A0A133UDY2</accession>
<evidence type="ECO:0000256" key="6">
    <source>
        <dbReference type="PIRSR" id="PIRSR000388-1"/>
    </source>
</evidence>
<dbReference type="EC" id="2.1.2.11" evidence="5"/>
<dbReference type="FunFam" id="3.20.20.60:FF:000003">
    <property type="entry name" value="3-methyl-2-oxobutanoate hydroxymethyltransferase"/>
    <property type="match status" value="1"/>
</dbReference>
<evidence type="ECO:0000256" key="5">
    <source>
        <dbReference type="HAMAP-Rule" id="MF_00156"/>
    </source>
</evidence>
<evidence type="ECO:0000256" key="4">
    <source>
        <dbReference type="ARBA" id="ARBA00022993"/>
    </source>
</evidence>
<proteinExistence type="inferred from homology"/>
<feature type="binding site" evidence="5 8">
    <location>
        <position position="105"/>
    </location>
    <ligand>
        <name>Mg(2+)</name>
        <dbReference type="ChEBI" id="CHEBI:18420"/>
    </ligand>
</feature>
<comment type="pathway">
    <text evidence="5">Cofactor biosynthesis; coenzyme A biosynthesis.</text>
</comment>
<organism evidence="9 10">
    <name type="scientific">candidate division MSBL1 archaeon SCGC-AAA259E17</name>
    <dbReference type="NCBI Taxonomy" id="1698263"/>
    <lineage>
        <taxon>Archaea</taxon>
        <taxon>Methanobacteriati</taxon>
        <taxon>Methanobacteriota</taxon>
        <taxon>candidate division MSBL1</taxon>
    </lineage>
</organism>
<dbReference type="Gene3D" id="3.20.20.60">
    <property type="entry name" value="Phosphoenolpyruvate-binding domains"/>
    <property type="match status" value="1"/>
</dbReference>
<gene>
    <name evidence="5" type="primary">panB</name>
    <name evidence="9" type="ORF">AKJ64_03200</name>
</gene>
<keyword evidence="9" id="KW-0489">Methyltransferase</keyword>
<dbReference type="InterPro" id="IPR003700">
    <property type="entry name" value="Pantoate_hydroxy_MeTrfase"/>
</dbReference>
<feature type="binding site" evidence="5 7">
    <location>
        <position position="103"/>
    </location>
    <ligand>
        <name>3-methyl-2-oxobutanoate</name>
        <dbReference type="ChEBI" id="CHEBI:11851"/>
    </ligand>
</feature>
<dbReference type="AlphaFoldDB" id="A0A133UDY2"/>
<dbReference type="HAMAP" id="MF_00156">
    <property type="entry name" value="PanB"/>
    <property type="match status" value="1"/>
</dbReference>
<dbReference type="InterPro" id="IPR015813">
    <property type="entry name" value="Pyrv/PenolPyrv_kinase-like_dom"/>
</dbReference>
<reference evidence="9 10" key="1">
    <citation type="journal article" date="2016" name="Sci. Rep.">
        <title>Metabolic traits of an uncultured archaeal lineage -MSBL1- from brine pools of the Red Sea.</title>
        <authorList>
            <person name="Mwirichia R."/>
            <person name="Alam I."/>
            <person name="Rashid M."/>
            <person name="Vinu M."/>
            <person name="Ba-Alawi W."/>
            <person name="Anthony Kamau A."/>
            <person name="Kamanda Ngugi D."/>
            <person name="Goker M."/>
            <person name="Klenk H.P."/>
            <person name="Bajic V."/>
            <person name="Stingl U."/>
        </authorList>
    </citation>
    <scope>NUCLEOTIDE SEQUENCE [LARGE SCALE GENOMIC DNA]</scope>
    <source>
        <strain evidence="9">SCGC-AAA259E17</strain>
    </source>
</reference>
<dbReference type="EMBL" id="LHXN01000053">
    <property type="protein sequence ID" value="KXA92419.1"/>
    <property type="molecule type" value="Genomic_DNA"/>
</dbReference>
<keyword evidence="5" id="KW-0963">Cytoplasm</keyword>
<keyword evidence="3 5" id="KW-0808">Transferase</keyword>
<comment type="pathway">
    <text evidence="1">Cofactor biosynthesis; (R)-pantothenate biosynthesis; (R)-pantoate from 3-methyl-2-oxobutanoate: step 1/2.</text>
</comment>
<dbReference type="Pfam" id="PF02548">
    <property type="entry name" value="Pantoate_transf"/>
    <property type="match status" value="1"/>
</dbReference>
<comment type="catalytic activity">
    <reaction evidence="5">
        <text>(6R)-5,10-methylene-5,6,7,8-tetrahydrofolate + 3-methyl-2-oxobutanoate + H2O = 2-dehydropantoate + (6S)-5,6,7,8-tetrahydrofolate</text>
        <dbReference type="Rhea" id="RHEA:11824"/>
        <dbReference type="ChEBI" id="CHEBI:11561"/>
        <dbReference type="ChEBI" id="CHEBI:11851"/>
        <dbReference type="ChEBI" id="CHEBI:15377"/>
        <dbReference type="ChEBI" id="CHEBI:15636"/>
        <dbReference type="ChEBI" id="CHEBI:57453"/>
        <dbReference type="EC" id="2.1.2.11"/>
    </reaction>
</comment>
<comment type="subunit">
    <text evidence="5">Homodecamer; pentamer of dimers.</text>
</comment>
<keyword evidence="10" id="KW-1185">Reference proteome</keyword>
<dbReference type="CDD" id="cd06557">
    <property type="entry name" value="KPHMT-like"/>
    <property type="match status" value="1"/>
</dbReference>
<feature type="binding site" evidence="5 7">
    <location>
        <begin position="34"/>
        <end position="35"/>
    </location>
    <ligand>
        <name>3-methyl-2-oxobutanoate</name>
        <dbReference type="ChEBI" id="CHEBI:11851"/>
    </ligand>
</feature>
<dbReference type="GO" id="GO:0008168">
    <property type="term" value="F:methyltransferase activity"/>
    <property type="evidence" value="ECO:0007669"/>
    <property type="project" value="UniProtKB-KW"/>
</dbReference>
<comment type="caution">
    <text evidence="9">The sequence shown here is derived from an EMBL/GenBank/DDBJ whole genome shotgun (WGS) entry which is preliminary data.</text>
</comment>
<keyword evidence="5 8" id="KW-0460">Magnesium</keyword>
<protein>
    <recommendedName>
        <fullName evidence="5">3-methyl-2-oxobutanoate hydroxymethyltransferase</fullName>
        <ecNumber evidence="5">2.1.2.11</ecNumber>
    </recommendedName>
    <alternativeName>
        <fullName evidence="5">Ketopantoate hydroxymethyltransferase</fullName>
        <shortName evidence="5">KPHMT</shortName>
    </alternativeName>
</protein>
<name>A0A133UDY2_9EURY</name>
<dbReference type="PANTHER" id="PTHR20881:SF0">
    <property type="entry name" value="3-METHYL-2-OXOBUTANOATE HYDROXYMETHYLTRANSFERASE"/>
    <property type="match status" value="1"/>
</dbReference>
<evidence type="ECO:0000256" key="2">
    <source>
        <dbReference type="ARBA" id="ARBA00008676"/>
    </source>
</evidence>
<dbReference type="GO" id="GO:0032259">
    <property type="term" value="P:methylation"/>
    <property type="evidence" value="ECO:0007669"/>
    <property type="project" value="UniProtKB-KW"/>
</dbReference>
<comment type="function">
    <text evidence="5">Catalyzes the reversible reaction in which hydroxymethyl group from 5,10-methylenetetrahydrofolate is transferred onto alpha-ketoisovalerate to form ketopantoate.</text>
</comment>
<evidence type="ECO:0000313" key="10">
    <source>
        <dbReference type="Proteomes" id="UP000070373"/>
    </source>
</evidence>
<comment type="subcellular location">
    <subcellularLocation>
        <location evidence="5">Cytoplasm</location>
    </subcellularLocation>
</comment>
<dbReference type="GO" id="GO:0005737">
    <property type="term" value="C:cytoplasm"/>
    <property type="evidence" value="ECO:0007669"/>
    <property type="project" value="UniProtKB-SubCell"/>
</dbReference>
<dbReference type="PANTHER" id="PTHR20881">
    <property type="entry name" value="3-METHYL-2-OXOBUTANOATE HYDROXYMETHYLTRANSFERASE"/>
    <property type="match status" value="1"/>
</dbReference>
<evidence type="ECO:0000256" key="1">
    <source>
        <dbReference type="ARBA" id="ARBA00005033"/>
    </source>
</evidence>